<evidence type="ECO:0000259" key="2">
    <source>
        <dbReference type="PROSITE" id="PS50921"/>
    </source>
</evidence>
<evidence type="ECO:0000313" key="4">
    <source>
        <dbReference type="Proteomes" id="UP000470246"/>
    </source>
</evidence>
<dbReference type="EMBL" id="JAAGWF010000027">
    <property type="protein sequence ID" value="NEK60302.1"/>
    <property type="molecule type" value="Genomic_DNA"/>
</dbReference>
<keyword evidence="4" id="KW-1185">Reference proteome</keyword>
<dbReference type="AlphaFoldDB" id="A0A7K3W659"/>
<proteinExistence type="predicted"/>
<dbReference type="InterPro" id="IPR011006">
    <property type="entry name" value="CheY-like_superfamily"/>
</dbReference>
<dbReference type="Proteomes" id="UP000470246">
    <property type="component" value="Unassembled WGS sequence"/>
</dbReference>
<dbReference type="Gene3D" id="1.10.10.10">
    <property type="entry name" value="Winged helix-like DNA-binding domain superfamily/Winged helix DNA-binding domain"/>
    <property type="match status" value="1"/>
</dbReference>
<dbReference type="GO" id="GO:0003723">
    <property type="term" value="F:RNA binding"/>
    <property type="evidence" value="ECO:0007669"/>
    <property type="project" value="InterPro"/>
</dbReference>
<dbReference type="Pfam" id="PF03861">
    <property type="entry name" value="ANTAR"/>
    <property type="match status" value="1"/>
</dbReference>
<sequence length="159" mass="16626">MSSPAARQSPETEGPPWPAVAPTVHRWRAGAGAPRPLAGEVEVAGVLDIDARTPRASDDASRTVATGIAPYAAVAAGTVQAYRSARTAADDLQAALETRGVIEQAEGILIERHRLTPDQAFDALARASMNTNVELRDVAEHLVVTGELAVGRTRAATGR</sequence>
<organism evidence="3 4">
    <name type="scientific">Geodermatophilus sabuli</name>
    <dbReference type="NCBI Taxonomy" id="1564158"/>
    <lineage>
        <taxon>Bacteria</taxon>
        <taxon>Bacillati</taxon>
        <taxon>Actinomycetota</taxon>
        <taxon>Actinomycetes</taxon>
        <taxon>Geodermatophilales</taxon>
        <taxon>Geodermatophilaceae</taxon>
        <taxon>Geodermatophilus</taxon>
    </lineage>
</organism>
<evidence type="ECO:0000313" key="3">
    <source>
        <dbReference type="EMBL" id="NEK60302.1"/>
    </source>
</evidence>
<feature type="domain" description="ANTAR" evidence="2">
    <location>
        <begin position="82"/>
        <end position="143"/>
    </location>
</feature>
<dbReference type="InterPro" id="IPR036388">
    <property type="entry name" value="WH-like_DNA-bd_sf"/>
</dbReference>
<evidence type="ECO:0000256" key="1">
    <source>
        <dbReference type="SAM" id="MobiDB-lite"/>
    </source>
</evidence>
<reference evidence="3 4" key="1">
    <citation type="submission" date="2020-02" db="EMBL/GenBank/DDBJ databases">
        <title>Geodermatophilus sabuli CPCC 205279 I12A-02694.</title>
        <authorList>
            <person name="Jiang Z."/>
        </authorList>
    </citation>
    <scope>NUCLEOTIDE SEQUENCE [LARGE SCALE GENOMIC DNA]</scope>
    <source>
        <strain evidence="3 4">I12A-02694</strain>
    </source>
</reference>
<dbReference type="InterPro" id="IPR005561">
    <property type="entry name" value="ANTAR"/>
</dbReference>
<gene>
    <name evidence="3" type="ORF">GCU56_20815</name>
</gene>
<dbReference type="SUPFAM" id="SSF52172">
    <property type="entry name" value="CheY-like"/>
    <property type="match status" value="1"/>
</dbReference>
<dbReference type="PROSITE" id="PS50921">
    <property type="entry name" value="ANTAR"/>
    <property type="match status" value="1"/>
</dbReference>
<comment type="caution">
    <text evidence="3">The sequence shown here is derived from an EMBL/GenBank/DDBJ whole genome shotgun (WGS) entry which is preliminary data.</text>
</comment>
<feature type="region of interest" description="Disordered" evidence="1">
    <location>
        <begin position="1"/>
        <end position="21"/>
    </location>
</feature>
<feature type="compositionally biased region" description="Polar residues" evidence="1">
    <location>
        <begin position="1"/>
        <end position="11"/>
    </location>
</feature>
<name>A0A7K3W659_9ACTN</name>
<accession>A0A7K3W659</accession>
<protein>
    <submittedName>
        <fullName evidence="3">ANTAR domain-containing protein</fullName>
    </submittedName>
</protein>
<dbReference type="SMART" id="SM01012">
    <property type="entry name" value="ANTAR"/>
    <property type="match status" value="1"/>
</dbReference>